<reference evidence="1" key="2">
    <citation type="journal article" date="2015" name="Fish Shellfish Immunol.">
        <title>Early steps in the European eel (Anguilla anguilla)-Vibrio vulnificus interaction in the gills: Role of the RtxA13 toxin.</title>
        <authorList>
            <person name="Callol A."/>
            <person name="Pajuelo D."/>
            <person name="Ebbesson L."/>
            <person name="Teles M."/>
            <person name="MacKenzie S."/>
            <person name="Amaro C."/>
        </authorList>
    </citation>
    <scope>NUCLEOTIDE SEQUENCE</scope>
</reference>
<name>A0A0E9WHQ3_ANGAN</name>
<protein>
    <submittedName>
        <fullName evidence="1">Uncharacterized protein</fullName>
    </submittedName>
</protein>
<accession>A0A0E9WHQ3</accession>
<dbReference type="AlphaFoldDB" id="A0A0E9WHQ3"/>
<proteinExistence type="predicted"/>
<reference evidence="1" key="1">
    <citation type="submission" date="2014-11" db="EMBL/GenBank/DDBJ databases">
        <authorList>
            <person name="Amaro Gonzalez C."/>
        </authorList>
    </citation>
    <scope>NUCLEOTIDE SEQUENCE</scope>
</reference>
<organism evidence="1">
    <name type="scientific">Anguilla anguilla</name>
    <name type="common">European freshwater eel</name>
    <name type="synonym">Muraena anguilla</name>
    <dbReference type="NCBI Taxonomy" id="7936"/>
    <lineage>
        <taxon>Eukaryota</taxon>
        <taxon>Metazoa</taxon>
        <taxon>Chordata</taxon>
        <taxon>Craniata</taxon>
        <taxon>Vertebrata</taxon>
        <taxon>Euteleostomi</taxon>
        <taxon>Actinopterygii</taxon>
        <taxon>Neopterygii</taxon>
        <taxon>Teleostei</taxon>
        <taxon>Anguilliformes</taxon>
        <taxon>Anguillidae</taxon>
        <taxon>Anguilla</taxon>
    </lineage>
</organism>
<sequence length="36" mass="4026">MDVRLVLESCSVCGFSWLTSNQQPVKGSKKQGVRTR</sequence>
<evidence type="ECO:0000313" key="1">
    <source>
        <dbReference type="EMBL" id="JAH89120.1"/>
    </source>
</evidence>
<dbReference type="EMBL" id="GBXM01019457">
    <property type="protein sequence ID" value="JAH89120.1"/>
    <property type="molecule type" value="Transcribed_RNA"/>
</dbReference>